<evidence type="ECO:0000259" key="1">
    <source>
        <dbReference type="Pfam" id="PF13976"/>
    </source>
</evidence>
<proteinExistence type="predicted"/>
<dbReference type="OrthoDB" id="3344688at2759"/>
<organism evidence="2 3">
    <name type="scientific">Austropuccinia psidii MF-1</name>
    <dbReference type="NCBI Taxonomy" id="1389203"/>
    <lineage>
        <taxon>Eukaryota</taxon>
        <taxon>Fungi</taxon>
        <taxon>Dikarya</taxon>
        <taxon>Basidiomycota</taxon>
        <taxon>Pucciniomycotina</taxon>
        <taxon>Pucciniomycetes</taxon>
        <taxon>Pucciniales</taxon>
        <taxon>Sphaerophragmiaceae</taxon>
        <taxon>Austropuccinia</taxon>
    </lineage>
</organism>
<dbReference type="InterPro" id="IPR025724">
    <property type="entry name" value="GAG-pre-integrase_dom"/>
</dbReference>
<name>A0A9Q3FHW1_9BASI</name>
<gene>
    <name evidence="2" type="ORF">O181_080018</name>
</gene>
<feature type="domain" description="GAG-pre-integrase" evidence="1">
    <location>
        <begin position="97"/>
        <end position="157"/>
    </location>
</feature>
<accession>A0A9Q3FHW1</accession>
<reference evidence="2" key="1">
    <citation type="submission" date="2021-03" db="EMBL/GenBank/DDBJ databases">
        <title>Draft genome sequence of rust myrtle Austropuccinia psidii MF-1, a brazilian biotype.</title>
        <authorList>
            <person name="Quecine M.C."/>
            <person name="Pachon D.M.R."/>
            <person name="Bonatelli M.L."/>
            <person name="Correr F.H."/>
            <person name="Franceschini L.M."/>
            <person name="Leite T.F."/>
            <person name="Margarido G.R.A."/>
            <person name="Almeida C.A."/>
            <person name="Ferrarezi J.A."/>
            <person name="Labate C.A."/>
        </authorList>
    </citation>
    <scope>NUCLEOTIDE SEQUENCE</scope>
    <source>
        <strain evidence="2">MF-1</strain>
    </source>
</reference>
<dbReference type="Pfam" id="PF13976">
    <property type="entry name" value="gag_pre-integrs"/>
    <property type="match status" value="1"/>
</dbReference>
<dbReference type="Proteomes" id="UP000765509">
    <property type="component" value="Unassembled WGS sequence"/>
</dbReference>
<keyword evidence="3" id="KW-1185">Reference proteome</keyword>
<dbReference type="AlphaFoldDB" id="A0A9Q3FHW1"/>
<sequence length="175" mass="19389">MSLVKTEMTLSVASSQSFDVDVVGKIKLNTPDGVLYCKDIPGVILSVGCPIQEKFSISFINHHFTLSTSSITFNTHKRNNQWFIPFYLSHIKPLASDTSSHNVDLSFSSDISTLWHKQIGHLSIRQLSLMRNSNAATGITNVPFNYIKPCHDCSIEKKSAFPCAYSSSSANNSTR</sequence>
<protein>
    <recommendedName>
        <fullName evidence="1">GAG-pre-integrase domain-containing protein</fullName>
    </recommendedName>
</protein>
<dbReference type="EMBL" id="AVOT02044951">
    <property type="protein sequence ID" value="MBW0540303.1"/>
    <property type="molecule type" value="Genomic_DNA"/>
</dbReference>
<evidence type="ECO:0000313" key="2">
    <source>
        <dbReference type="EMBL" id="MBW0540303.1"/>
    </source>
</evidence>
<comment type="caution">
    <text evidence="2">The sequence shown here is derived from an EMBL/GenBank/DDBJ whole genome shotgun (WGS) entry which is preliminary data.</text>
</comment>
<evidence type="ECO:0000313" key="3">
    <source>
        <dbReference type="Proteomes" id="UP000765509"/>
    </source>
</evidence>